<feature type="compositionally biased region" description="Low complexity" evidence="1">
    <location>
        <begin position="51"/>
        <end position="83"/>
    </location>
</feature>
<proteinExistence type="predicted"/>
<feature type="region of interest" description="Disordered" evidence="1">
    <location>
        <begin position="135"/>
        <end position="183"/>
    </location>
</feature>
<feature type="region of interest" description="Disordered" evidence="1">
    <location>
        <begin position="412"/>
        <end position="431"/>
    </location>
</feature>
<protein>
    <submittedName>
        <fullName evidence="2">Uncharacterized protein</fullName>
    </submittedName>
</protein>
<feature type="compositionally biased region" description="Polar residues" evidence="1">
    <location>
        <begin position="348"/>
        <end position="388"/>
    </location>
</feature>
<accession>X6PC81</accession>
<feature type="compositionally biased region" description="Polar residues" evidence="1">
    <location>
        <begin position="208"/>
        <end position="227"/>
    </location>
</feature>
<feature type="compositionally biased region" description="Low complexity" evidence="1">
    <location>
        <begin position="138"/>
        <end position="148"/>
    </location>
</feature>
<evidence type="ECO:0000256" key="1">
    <source>
        <dbReference type="SAM" id="MobiDB-lite"/>
    </source>
</evidence>
<organism evidence="2 3">
    <name type="scientific">Reticulomyxa filosa</name>
    <dbReference type="NCBI Taxonomy" id="46433"/>
    <lineage>
        <taxon>Eukaryota</taxon>
        <taxon>Sar</taxon>
        <taxon>Rhizaria</taxon>
        <taxon>Retaria</taxon>
        <taxon>Foraminifera</taxon>
        <taxon>Monothalamids</taxon>
        <taxon>Reticulomyxidae</taxon>
        <taxon>Reticulomyxa</taxon>
    </lineage>
</organism>
<feature type="region of interest" description="Disordered" evidence="1">
    <location>
        <begin position="271"/>
        <end position="398"/>
    </location>
</feature>
<feature type="region of interest" description="Disordered" evidence="1">
    <location>
        <begin position="208"/>
        <end position="250"/>
    </location>
</feature>
<feature type="non-terminal residue" evidence="2">
    <location>
        <position position="1"/>
    </location>
</feature>
<feature type="compositionally biased region" description="Low complexity" evidence="1">
    <location>
        <begin position="334"/>
        <end position="344"/>
    </location>
</feature>
<evidence type="ECO:0000313" key="3">
    <source>
        <dbReference type="Proteomes" id="UP000023152"/>
    </source>
</evidence>
<comment type="caution">
    <text evidence="2">The sequence shown here is derived from an EMBL/GenBank/DDBJ whole genome shotgun (WGS) entry which is preliminary data.</text>
</comment>
<dbReference type="AlphaFoldDB" id="X6PC81"/>
<dbReference type="Proteomes" id="UP000023152">
    <property type="component" value="Unassembled WGS sequence"/>
</dbReference>
<dbReference type="EMBL" id="ASPP01001415">
    <property type="protein sequence ID" value="ETO35674.1"/>
    <property type="molecule type" value="Genomic_DNA"/>
</dbReference>
<feature type="region of interest" description="Disordered" evidence="1">
    <location>
        <begin position="1"/>
        <end position="93"/>
    </location>
</feature>
<sequence length="478" mass="53562">TTTRRSRLRDSASAGRPVKLEQRKKKKPSSRNSHSPATTRCVGGTALGVNSPVVGSSFSPSPFVLPSSSSSFPASASASTSASLKKNKKSHAKLRSHFRHVNAYPPLLQLHRHAQSDGKITVATTRTHHADIYTQSLQQQQQQQQQQQNGEMEARSEKKRKRKQDYENETQARDSEHEYENGYDGGAYAFSPLCSSQRSPHKDVYVPQTSMSFSHSPRSELHSSPTPVRSCAPANARLPVTSSNDSNGHADLAFELEGDAEIEIELEMEMEENEDEEETMPCVRPKFQSSQSLDTCKRAKSSAGRLTSLLAQRQSRSRDMDSSRDNSPRTNHLSRASRPSSPWRSDNHNTSQSLCSNTTPRDQWDIQSDTNGIDPTRLQQSSTSTTPPDHNYAHNHMPSPFHSSLLSIPTSPHLASHSSNHTRSKVIPIPTPNKQRYDIDFKPSIQQVCNFSSFHTFFFFFEPDWLTNGWEHFCVCEI</sequence>
<name>X6PC81_RETFI</name>
<keyword evidence="3" id="KW-1185">Reference proteome</keyword>
<reference evidence="2 3" key="1">
    <citation type="journal article" date="2013" name="Curr. Biol.">
        <title>The Genome of the Foraminiferan Reticulomyxa filosa.</title>
        <authorList>
            <person name="Glockner G."/>
            <person name="Hulsmann N."/>
            <person name="Schleicher M."/>
            <person name="Noegel A.A."/>
            <person name="Eichinger L."/>
            <person name="Gallinger C."/>
            <person name="Pawlowski J."/>
            <person name="Sierra R."/>
            <person name="Euteneuer U."/>
            <person name="Pillet L."/>
            <person name="Moustafa A."/>
            <person name="Platzer M."/>
            <person name="Groth M."/>
            <person name="Szafranski K."/>
            <person name="Schliwa M."/>
        </authorList>
    </citation>
    <scope>NUCLEOTIDE SEQUENCE [LARGE SCALE GENOMIC DNA]</scope>
</reference>
<gene>
    <name evidence="2" type="ORF">RFI_01388</name>
</gene>
<feature type="compositionally biased region" description="Basic and acidic residues" evidence="1">
    <location>
        <begin position="164"/>
        <end position="180"/>
    </location>
</feature>
<feature type="compositionally biased region" description="Basic and acidic residues" evidence="1">
    <location>
        <begin position="316"/>
        <end position="327"/>
    </location>
</feature>
<evidence type="ECO:0000313" key="2">
    <source>
        <dbReference type="EMBL" id="ETO35674.1"/>
    </source>
</evidence>